<dbReference type="GO" id="GO:0006754">
    <property type="term" value="P:ATP biosynthetic process"/>
    <property type="evidence" value="ECO:0007669"/>
    <property type="project" value="TreeGrafter"/>
</dbReference>
<dbReference type="RefSeq" id="WP_145891357.1">
    <property type="nucleotide sequence ID" value="NZ_VOBQ01000003.1"/>
</dbReference>
<dbReference type="InterPro" id="IPR051325">
    <property type="entry name" value="Nudix_hydrolase_domain"/>
</dbReference>
<dbReference type="Proteomes" id="UP000318199">
    <property type="component" value="Unassembled WGS sequence"/>
</dbReference>
<dbReference type="OrthoDB" id="954553at2"/>
<dbReference type="InterPro" id="IPR000086">
    <property type="entry name" value="NUDIX_hydrolase_dom"/>
</dbReference>
<dbReference type="Pfam" id="PF00293">
    <property type="entry name" value="NUDIX"/>
    <property type="match status" value="1"/>
</dbReference>
<sequence>MAIPRSAGLLMYRRQGDAVEVLLAHPGGPFWARKDLGAWTLPKGEYDETEAPLEAACREFVEETGFPCQPPFEPLGEVRQKSGKRISAWAFEGNADPAALRSDLFEMEWPPRSGRQQSFPEIDRVAWFGLDEARYKLIPGQAPFLDALTRSLSLKP</sequence>
<dbReference type="PANTHER" id="PTHR21340:SF7">
    <property type="entry name" value="NUDIX HYDROLASE DOMAIN-CONTAINING PROTEIN"/>
    <property type="match status" value="1"/>
</dbReference>
<dbReference type="PROSITE" id="PS51462">
    <property type="entry name" value="NUDIX"/>
    <property type="match status" value="1"/>
</dbReference>
<keyword evidence="5" id="KW-1185">Reference proteome</keyword>
<evidence type="ECO:0000256" key="2">
    <source>
        <dbReference type="ARBA" id="ARBA00022801"/>
    </source>
</evidence>
<protein>
    <submittedName>
        <fullName evidence="4">NUDIX domain-containing protein</fullName>
    </submittedName>
</protein>
<evidence type="ECO:0000259" key="3">
    <source>
        <dbReference type="PROSITE" id="PS51462"/>
    </source>
</evidence>
<dbReference type="PANTHER" id="PTHR21340">
    <property type="entry name" value="DIADENOSINE 5,5-P1,P4-TETRAPHOSPHATE PYROPHOSPHOHYDROLASE MUTT"/>
    <property type="match status" value="1"/>
</dbReference>
<dbReference type="InterPro" id="IPR015797">
    <property type="entry name" value="NUDIX_hydrolase-like_dom_sf"/>
</dbReference>
<accession>A0A562ZXB4</accession>
<feature type="domain" description="Nudix hydrolase" evidence="3">
    <location>
        <begin position="2"/>
        <end position="150"/>
    </location>
</feature>
<dbReference type="GO" id="GO:0004081">
    <property type="term" value="F:bis(5'-nucleosyl)-tetraphosphatase (asymmetrical) activity"/>
    <property type="evidence" value="ECO:0007669"/>
    <property type="project" value="TreeGrafter"/>
</dbReference>
<reference evidence="4 5" key="1">
    <citation type="submission" date="2019-07" db="EMBL/GenBank/DDBJ databases">
        <title>Caenimonas sedimenti sp. nov., isolated from activated sludge.</title>
        <authorList>
            <person name="Xu J."/>
        </authorList>
    </citation>
    <scope>NUCLEOTIDE SEQUENCE [LARGE SCALE GENOMIC DNA]</scope>
    <source>
        <strain evidence="4 5">HX-9-20</strain>
    </source>
</reference>
<dbReference type="AlphaFoldDB" id="A0A562ZXB4"/>
<dbReference type="PROSITE" id="PS00893">
    <property type="entry name" value="NUDIX_BOX"/>
    <property type="match status" value="1"/>
</dbReference>
<dbReference type="Gene3D" id="3.90.79.10">
    <property type="entry name" value="Nucleoside Triphosphate Pyrophosphohydrolase"/>
    <property type="match status" value="1"/>
</dbReference>
<organism evidence="4 5">
    <name type="scientific">Caenimonas sedimenti</name>
    <dbReference type="NCBI Taxonomy" id="2596921"/>
    <lineage>
        <taxon>Bacteria</taxon>
        <taxon>Pseudomonadati</taxon>
        <taxon>Pseudomonadota</taxon>
        <taxon>Betaproteobacteria</taxon>
        <taxon>Burkholderiales</taxon>
        <taxon>Comamonadaceae</taxon>
        <taxon>Caenimonas</taxon>
    </lineage>
</organism>
<comment type="caution">
    <text evidence="4">The sequence shown here is derived from an EMBL/GenBank/DDBJ whole genome shotgun (WGS) entry which is preliminary data.</text>
</comment>
<evidence type="ECO:0000313" key="4">
    <source>
        <dbReference type="EMBL" id="TWO72774.1"/>
    </source>
</evidence>
<dbReference type="CDD" id="cd04662">
    <property type="entry name" value="NUDIX_Hydrolase"/>
    <property type="match status" value="1"/>
</dbReference>
<name>A0A562ZXB4_9BURK</name>
<evidence type="ECO:0000256" key="1">
    <source>
        <dbReference type="ARBA" id="ARBA00001946"/>
    </source>
</evidence>
<comment type="cofactor">
    <cofactor evidence="1">
        <name>Mg(2+)</name>
        <dbReference type="ChEBI" id="CHEBI:18420"/>
    </cofactor>
</comment>
<dbReference type="EMBL" id="VOBQ01000003">
    <property type="protein sequence ID" value="TWO72774.1"/>
    <property type="molecule type" value="Genomic_DNA"/>
</dbReference>
<dbReference type="SUPFAM" id="SSF55811">
    <property type="entry name" value="Nudix"/>
    <property type="match status" value="1"/>
</dbReference>
<proteinExistence type="predicted"/>
<dbReference type="GO" id="GO:0006167">
    <property type="term" value="P:AMP biosynthetic process"/>
    <property type="evidence" value="ECO:0007669"/>
    <property type="project" value="TreeGrafter"/>
</dbReference>
<dbReference type="InterPro" id="IPR020084">
    <property type="entry name" value="NUDIX_hydrolase_CS"/>
</dbReference>
<evidence type="ECO:0000313" key="5">
    <source>
        <dbReference type="Proteomes" id="UP000318199"/>
    </source>
</evidence>
<gene>
    <name evidence="4" type="ORF">FN976_04375</name>
</gene>
<keyword evidence="2" id="KW-0378">Hydrolase</keyword>